<name>X1HYP7_9ZZZZ</name>
<protein>
    <submittedName>
        <fullName evidence="2">Uncharacterized protein</fullName>
    </submittedName>
</protein>
<comment type="caution">
    <text evidence="2">The sequence shown here is derived from an EMBL/GenBank/DDBJ whole genome shotgun (WGS) entry which is preliminary data.</text>
</comment>
<dbReference type="AlphaFoldDB" id="X1HYP7"/>
<accession>X1HYP7</accession>
<dbReference type="EMBL" id="BARU01016607">
    <property type="protein sequence ID" value="GAH50423.1"/>
    <property type="molecule type" value="Genomic_DNA"/>
</dbReference>
<evidence type="ECO:0000256" key="1">
    <source>
        <dbReference type="SAM" id="Coils"/>
    </source>
</evidence>
<feature type="coiled-coil region" evidence="1">
    <location>
        <begin position="11"/>
        <end position="38"/>
    </location>
</feature>
<reference evidence="2" key="1">
    <citation type="journal article" date="2014" name="Front. Microbiol.">
        <title>High frequency of phylogenetically diverse reductive dehalogenase-homologous genes in deep subseafloor sedimentary metagenomes.</title>
        <authorList>
            <person name="Kawai M."/>
            <person name="Futagami T."/>
            <person name="Toyoda A."/>
            <person name="Takaki Y."/>
            <person name="Nishi S."/>
            <person name="Hori S."/>
            <person name="Arai W."/>
            <person name="Tsubouchi T."/>
            <person name="Morono Y."/>
            <person name="Uchiyama I."/>
            <person name="Ito T."/>
            <person name="Fujiyama A."/>
            <person name="Inagaki F."/>
            <person name="Takami H."/>
        </authorList>
    </citation>
    <scope>NUCLEOTIDE SEQUENCE</scope>
    <source>
        <strain evidence="2">Expedition CK06-06</strain>
    </source>
</reference>
<proteinExistence type="predicted"/>
<sequence length="47" mass="5409">MSDVQTIGDCITEYRKANKALDDKLKEIEEHHQQTLRESADKQTHPG</sequence>
<keyword evidence="1" id="KW-0175">Coiled coil</keyword>
<evidence type="ECO:0000313" key="2">
    <source>
        <dbReference type="EMBL" id="GAH50423.1"/>
    </source>
</evidence>
<gene>
    <name evidence="2" type="ORF">S03H2_27599</name>
</gene>
<organism evidence="2">
    <name type="scientific">marine sediment metagenome</name>
    <dbReference type="NCBI Taxonomy" id="412755"/>
    <lineage>
        <taxon>unclassified sequences</taxon>
        <taxon>metagenomes</taxon>
        <taxon>ecological metagenomes</taxon>
    </lineage>
</organism>